<gene>
    <name evidence="6" type="ORF">DXT99_05675</name>
</gene>
<proteinExistence type="inferred from homology"/>
<organism evidence="6 7">
    <name type="scientific">Pontibacter diazotrophicus</name>
    <dbReference type="NCBI Taxonomy" id="1400979"/>
    <lineage>
        <taxon>Bacteria</taxon>
        <taxon>Pseudomonadati</taxon>
        <taxon>Bacteroidota</taxon>
        <taxon>Cytophagia</taxon>
        <taxon>Cytophagales</taxon>
        <taxon>Hymenobacteraceae</taxon>
        <taxon>Pontibacter</taxon>
    </lineage>
</organism>
<dbReference type="PRINTS" id="PR00739">
    <property type="entry name" value="GLHYDRLASE26"/>
</dbReference>
<dbReference type="SUPFAM" id="SSF51445">
    <property type="entry name" value="(Trans)glycosidases"/>
    <property type="match status" value="1"/>
</dbReference>
<evidence type="ECO:0000313" key="7">
    <source>
        <dbReference type="Proteomes" id="UP000256708"/>
    </source>
</evidence>
<dbReference type="GO" id="GO:0016985">
    <property type="term" value="F:mannan endo-1,4-beta-mannosidase activity"/>
    <property type="evidence" value="ECO:0007669"/>
    <property type="project" value="InterPro"/>
</dbReference>
<dbReference type="Gene3D" id="2.60.120.260">
    <property type="entry name" value="Galactose-binding domain-like"/>
    <property type="match status" value="1"/>
</dbReference>
<dbReference type="Gene3D" id="3.20.20.80">
    <property type="entry name" value="Glycosidases"/>
    <property type="match status" value="1"/>
</dbReference>
<dbReference type="EMBL" id="QRGR01000005">
    <property type="protein sequence ID" value="RDV16158.1"/>
    <property type="molecule type" value="Genomic_DNA"/>
</dbReference>
<keyword evidence="3 4" id="KW-0326">Glycosidase</keyword>
<dbReference type="InterPro" id="IPR000805">
    <property type="entry name" value="Glyco_hydro_26"/>
</dbReference>
<dbReference type="Pfam" id="PF16990">
    <property type="entry name" value="CBM_35"/>
    <property type="match status" value="1"/>
</dbReference>
<evidence type="ECO:0000256" key="4">
    <source>
        <dbReference type="PROSITE-ProRule" id="PRU01100"/>
    </source>
</evidence>
<dbReference type="Pfam" id="PF02156">
    <property type="entry name" value="Glyco_hydro_26"/>
    <property type="match status" value="1"/>
</dbReference>
<sequence length="558" mass="62827">MVRMDKTFTILLGLLVASLFTSKVLAQKYEAENATLAGGASKIACAGCSGGSAVAQGEGNLTFTVTIPTEGFYNIYIKAAAPSGDKINKLEIGGNTLDFSLKQNNQYTTHKLVSAQKQAAGQHQVKISKSWGWIDIDYIEFESVDGTDRFDLNQTLVTPNPTKEATALYNFLLDNYGDKIISGVMTLNSFDESEWLKENTGKEPALLGIDFMHSGRDYDWYDDETPINDAKTWYSRNGIPALMWHWRDPSRTTEEFYTRTNTKPEGTTFDISRISDPTSAEYTAMLADIDYVAGMLKELQDQNVPVIWRPLHEAAGGWFWWGAKGPAPLKALWHLMYDRIVNHHGLRNLIWVWTREPDDDAWYPGDEYVDIVGRDIYKDGDHGSQTLEFSDMNSRYGGKKMLTLSEVGSFPDVDNLVSDGAAWSWYMPWYGGYTRDSKYNSLALWRKMFAHEYVITLDEMPQLSTYERQDPVTEPTGLWNSQKEKPAFVAYPTMVVRDLVISSERRMKTVTVYNAQGKLVKKQNIGGTTATVSFTDLAPGLYLVKTNLNGAAVRIIKK</sequence>
<feature type="active site" description="Nucleophile" evidence="4">
    <location>
        <position position="406"/>
    </location>
</feature>
<dbReference type="PANTHER" id="PTHR40079:SF4">
    <property type="entry name" value="GH26 DOMAIN-CONTAINING PROTEIN-RELATED"/>
    <property type="match status" value="1"/>
</dbReference>
<keyword evidence="2 4" id="KW-0378">Hydrolase</keyword>
<dbReference type="PROSITE" id="PS51764">
    <property type="entry name" value="GH26"/>
    <property type="match status" value="1"/>
</dbReference>
<evidence type="ECO:0000313" key="6">
    <source>
        <dbReference type="EMBL" id="RDV16158.1"/>
    </source>
</evidence>
<dbReference type="PANTHER" id="PTHR40079">
    <property type="entry name" value="MANNAN ENDO-1,4-BETA-MANNOSIDASE E-RELATED"/>
    <property type="match status" value="1"/>
</dbReference>
<evidence type="ECO:0000256" key="2">
    <source>
        <dbReference type="ARBA" id="ARBA00022801"/>
    </source>
</evidence>
<name>A0A3D8LFJ4_9BACT</name>
<comment type="caution">
    <text evidence="6">The sequence shown here is derived from an EMBL/GenBank/DDBJ whole genome shotgun (WGS) entry which is preliminary data.</text>
</comment>
<dbReference type="InterPro" id="IPR005084">
    <property type="entry name" value="CBM6"/>
</dbReference>
<comment type="similarity">
    <text evidence="1 4">Belongs to the glycosyl hydrolase 26 family.</text>
</comment>
<evidence type="ECO:0000259" key="5">
    <source>
        <dbReference type="PROSITE" id="PS51764"/>
    </source>
</evidence>
<dbReference type="NCBIfam" id="TIGR04183">
    <property type="entry name" value="Por_Secre_tail"/>
    <property type="match status" value="1"/>
</dbReference>
<protein>
    <submittedName>
        <fullName evidence="6">T9SS C-terminal target domain-containing protein</fullName>
    </submittedName>
</protein>
<dbReference type="InterPro" id="IPR008979">
    <property type="entry name" value="Galactose-bd-like_sf"/>
</dbReference>
<feature type="domain" description="GH26" evidence="5">
    <location>
        <begin position="163"/>
        <end position="458"/>
    </location>
</feature>
<dbReference type="InterPro" id="IPR017853">
    <property type="entry name" value="GH"/>
</dbReference>
<dbReference type="GO" id="GO:0030246">
    <property type="term" value="F:carbohydrate binding"/>
    <property type="evidence" value="ECO:0007669"/>
    <property type="project" value="InterPro"/>
</dbReference>
<dbReference type="Proteomes" id="UP000256708">
    <property type="component" value="Unassembled WGS sequence"/>
</dbReference>
<evidence type="ECO:0000256" key="3">
    <source>
        <dbReference type="ARBA" id="ARBA00023295"/>
    </source>
</evidence>
<feature type="active site" description="Proton donor" evidence="4">
    <location>
        <position position="313"/>
    </location>
</feature>
<dbReference type="SUPFAM" id="SSF49785">
    <property type="entry name" value="Galactose-binding domain-like"/>
    <property type="match status" value="1"/>
</dbReference>
<dbReference type="InterPro" id="IPR026444">
    <property type="entry name" value="Secre_tail"/>
</dbReference>
<reference evidence="7" key="1">
    <citation type="submission" date="2018-08" db="EMBL/GenBank/DDBJ databases">
        <authorList>
            <person name="Liu Z.-W."/>
            <person name="Du Z.-J."/>
        </authorList>
    </citation>
    <scope>NUCLEOTIDE SEQUENCE [LARGE SCALE GENOMIC DNA]</scope>
    <source>
        <strain evidence="7">H4X</strain>
    </source>
</reference>
<dbReference type="InterPro" id="IPR022790">
    <property type="entry name" value="GH26_dom"/>
</dbReference>
<keyword evidence="7" id="KW-1185">Reference proteome</keyword>
<dbReference type="AlphaFoldDB" id="A0A3D8LFJ4"/>
<evidence type="ECO:0000256" key="1">
    <source>
        <dbReference type="ARBA" id="ARBA00007754"/>
    </source>
</evidence>
<dbReference type="OrthoDB" id="9803686at2"/>
<accession>A0A3D8LFJ4</accession>
<dbReference type="GO" id="GO:0006080">
    <property type="term" value="P:substituted mannan metabolic process"/>
    <property type="evidence" value="ECO:0007669"/>
    <property type="project" value="InterPro"/>
</dbReference>